<reference evidence="3 4" key="1">
    <citation type="journal article" date="2015" name="Genome Biol.">
        <title>Comparative genomics of Steinernema reveals deeply conserved gene regulatory networks.</title>
        <authorList>
            <person name="Dillman A.R."/>
            <person name="Macchietto M."/>
            <person name="Porter C.F."/>
            <person name="Rogers A."/>
            <person name="Williams B."/>
            <person name="Antoshechkin I."/>
            <person name="Lee M.M."/>
            <person name="Goodwin Z."/>
            <person name="Lu X."/>
            <person name="Lewis E.E."/>
            <person name="Goodrich-Blair H."/>
            <person name="Stock S.P."/>
            <person name="Adams B.J."/>
            <person name="Sternberg P.W."/>
            <person name="Mortazavi A."/>
        </authorList>
    </citation>
    <scope>NUCLEOTIDE SEQUENCE [LARGE SCALE GENOMIC DNA]</scope>
    <source>
        <strain evidence="3 4">ALL</strain>
    </source>
</reference>
<comment type="caution">
    <text evidence="3">The sequence shown here is derived from an EMBL/GenBank/DDBJ whole genome shotgun (WGS) entry which is preliminary data.</text>
</comment>
<keyword evidence="1" id="KW-0812">Transmembrane</keyword>
<organism evidence="3 4">
    <name type="scientific">Steinernema carpocapsae</name>
    <name type="common">Entomopathogenic nematode</name>
    <dbReference type="NCBI Taxonomy" id="34508"/>
    <lineage>
        <taxon>Eukaryota</taxon>
        <taxon>Metazoa</taxon>
        <taxon>Ecdysozoa</taxon>
        <taxon>Nematoda</taxon>
        <taxon>Chromadorea</taxon>
        <taxon>Rhabditida</taxon>
        <taxon>Tylenchina</taxon>
        <taxon>Panagrolaimomorpha</taxon>
        <taxon>Strongyloidoidea</taxon>
        <taxon>Steinernematidae</taxon>
        <taxon>Steinernema</taxon>
    </lineage>
</organism>
<dbReference type="Pfam" id="PF10328">
    <property type="entry name" value="7TM_GPCR_Srx"/>
    <property type="match status" value="1"/>
</dbReference>
<dbReference type="PANTHER" id="PTHR23017:SF3">
    <property type="entry name" value="G-PROTEIN COUPLED RECEPTORS FAMILY 1 PROFILE DOMAIN-CONTAINING PROTEIN"/>
    <property type="match status" value="1"/>
</dbReference>
<keyword evidence="4" id="KW-1185">Reference proteome</keyword>
<dbReference type="EMBL" id="AZBU02000004">
    <property type="protein sequence ID" value="TKR80676.1"/>
    <property type="molecule type" value="Genomic_DNA"/>
</dbReference>
<feature type="transmembrane region" description="Helical" evidence="1">
    <location>
        <begin position="32"/>
        <end position="55"/>
    </location>
</feature>
<feature type="transmembrane region" description="Helical" evidence="1">
    <location>
        <begin position="7"/>
        <end position="26"/>
    </location>
</feature>
<dbReference type="OrthoDB" id="5825164at2759"/>
<feature type="domain" description="7TM GPCR serpentine receptor class x (Srx)" evidence="2">
    <location>
        <begin position="7"/>
        <end position="56"/>
    </location>
</feature>
<reference evidence="3 4" key="2">
    <citation type="journal article" date="2019" name="G3 (Bethesda)">
        <title>Hybrid Assembly of the Genome of the Entomopathogenic Nematode Steinernema carpocapsae Identifies the X-Chromosome.</title>
        <authorList>
            <person name="Serra L."/>
            <person name="Macchietto M."/>
            <person name="Macias-Munoz A."/>
            <person name="McGill C.J."/>
            <person name="Rodriguez I.M."/>
            <person name="Rodriguez B."/>
            <person name="Murad R."/>
            <person name="Mortazavi A."/>
        </authorList>
    </citation>
    <scope>NUCLEOTIDE SEQUENCE [LARGE SCALE GENOMIC DNA]</scope>
    <source>
        <strain evidence="3 4">ALL</strain>
    </source>
</reference>
<keyword evidence="1" id="KW-1133">Transmembrane helix</keyword>
<evidence type="ECO:0000256" key="1">
    <source>
        <dbReference type="SAM" id="Phobius"/>
    </source>
</evidence>
<keyword evidence="1" id="KW-0472">Membrane</keyword>
<evidence type="ECO:0000313" key="4">
    <source>
        <dbReference type="Proteomes" id="UP000298663"/>
    </source>
</evidence>
<accession>A0A4U5NDJ7</accession>
<gene>
    <name evidence="3" type="ORF">L596_014711</name>
</gene>
<name>A0A4U5NDJ7_STECR</name>
<proteinExistence type="predicted"/>
<evidence type="ECO:0000313" key="3">
    <source>
        <dbReference type="EMBL" id="TKR80676.1"/>
    </source>
</evidence>
<dbReference type="AlphaFoldDB" id="A0A4U5NDJ7"/>
<sequence length="80" mass="9379">MERSNGCCQGFLFIAKLLSFYFVSTWSSDRWYLFVTTSIAWQLSHVLDGVVLLVFNPEFLRKFGKQTKVVKFDVTSFRQI</sequence>
<dbReference type="PANTHER" id="PTHR23017">
    <property type="entry name" value="SERPENTINE RECEPTOR, CLASS X"/>
    <property type="match status" value="1"/>
</dbReference>
<dbReference type="InterPro" id="IPR019430">
    <property type="entry name" value="7TM_GPCR_serpentine_rcpt_Srx"/>
</dbReference>
<dbReference type="Proteomes" id="UP000298663">
    <property type="component" value="Unassembled WGS sequence"/>
</dbReference>
<evidence type="ECO:0000259" key="2">
    <source>
        <dbReference type="Pfam" id="PF10328"/>
    </source>
</evidence>
<protein>
    <recommendedName>
        <fullName evidence="2">7TM GPCR serpentine receptor class x (Srx) domain-containing protein</fullName>
    </recommendedName>
</protein>